<dbReference type="EMBL" id="HBUF01605794">
    <property type="protein sequence ID" value="CAG6777481.1"/>
    <property type="molecule type" value="Transcribed_RNA"/>
</dbReference>
<sequence length="137" mass="15568">MIVMFLKIPFSRIVHILSLTLLYSMMLSLTVLFKIKPVPNCPVLLSGPLYIRLNSFLSILPSPCHLISCIAIMSSLYFNISSATSCILPACNNVCTFQVANLRSLLWCLFRCPLFKSMCLFLFFIQLNGPFFIRGKY</sequence>
<feature type="transmembrane region" description="Helical" evidence="1">
    <location>
        <begin position="12"/>
        <end position="35"/>
    </location>
</feature>
<name>A0A8D9F5W7_9HEMI</name>
<dbReference type="AlphaFoldDB" id="A0A8D9F5W7"/>
<evidence type="ECO:0000313" key="2">
    <source>
        <dbReference type="EMBL" id="CAG6777494.1"/>
    </source>
</evidence>
<dbReference type="EMBL" id="HBUF01605793">
    <property type="protein sequence ID" value="CAG6777478.1"/>
    <property type="molecule type" value="Transcribed_RNA"/>
</dbReference>
<feature type="transmembrane region" description="Helical" evidence="1">
    <location>
        <begin position="55"/>
        <end position="78"/>
    </location>
</feature>
<dbReference type="EMBL" id="HBUF01605799">
    <property type="protein sequence ID" value="CAG6777494.1"/>
    <property type="molecule type" value="Transcribed_RNA"/>
</dbReference>
<feature type="transmembrane region" description="Helical" evidence="1">
    <location>
        <begin position="113"/>
        <end position="133"/>
    </location>
</feature>
<dbReference type="EMBL" id="HBUF01605803">
    <property type="protein sequence ID" value="CAG6777506.1"/>
    <property type="molecule type" value="Transcribed_RNA"/>
</dbReference>
<dbReference type="EMBL" id="HBUF01605801">
    <property type="protein sequence ID" value="CAG6777500.1"/>
    <property type="molecule type" value="Transcribed_RNA"/>
</dbReference>
<keyword evidence="1" id="KW-0472">Membrane</keyword>
<reference evidence="2" key="1">
    <citation type="submission" date="2021-05" db="EMBL/GenBank/DDBJ databases">
        <authorList>
            <person name="Alioto T."/>
            <person name="Alioto T."/>
            <person name="Gomez Garrido J."/>
        </authorList>
    </citation>
    <scope>NUCLEOTIDE SEQUENCE</scope>
</reference>
<proteinExistence type="predicted"/>
<dbReference type="EMBL" id="HBUF01605800">
    <property type="protein sequence ID" value="CAG6777497.1"/>
    <property type="molecule type" value="Transcribed_RNA"/>
</dbReference>
<organism evidence="2">
    <name type="scientific">Cacopsylla melanoneura</name>
    <dbReference type="NCBI Taxonomy" id="428564"/>
    <lineage>
        <taxon>Eukaryota</taxon>
        <taxon>Metazoa</taxon>
        <taxon>Ecdysozoa</taxon>
        <taxon>Arthropoda</taxon>
        <taxon>Hexapoda</taxon>
        <taxon>Insecta</taxon>
        <taxon>Pterygota</taxon>
        <taxon>Neoptera</taxon>
        <taxon>Paraneoptera</taxon>
        <taxon>Hemiptera</taxon>
        <taxon>Sternorrhyncha</taxon>
        <taxon>Psylloidea</taxon>
        <taxon>Psyllidae</taxon>
        <taxon>Psyllinae</taxon>
        <taxon>Cacopsylla</taxon>
    </lineage>
</organism>
<keyword evidence="1" id="KW-0812">Transmembrane</keyword>
<keyword evidence="1" id="KW-1133">Transmembrane helix</keyword>
<protein>
    <submittedName>
        <fullName evidence="2">Uncharacterized protein</fullName>
    </submittedName>
</protein>
<evidence type="ECO:0000256" key="1">
    <source>
        <dbReference type="SAM" id="Phobius"/>
    </source>
</evidence>
<accession>A0A8D9F5W7</accession>
<dbReference type="EMBL" id="HBUF01605792">
    <property type="protein sequence ID" value="CAG6777474.1"/>
    <property type="molecule type" value="Transcribed_RNA"/>
</dbReference>